<accession>A0AA39JM56</accession>
<dbReference type="GeneID" id="85353618"/>
<proteinExistence type="predicted"/>
<organism evidence="1 2">
    <name type="scientific">Armillaria tabescens</name>
    <name type="common">Ringless honey mushroom</name>
    <name type="synonym">Agaricus tabescens</name>
    <dbReference type="NCBI Taxonomy" id="1929756"/>
    <lineage>
        <taxon>Eukaryota</taxon>
        <taxon>Fungi</taxon>
        <taxon>Dikarya</taxon>
        <taxon>Basidiomycota</taxon>
        <taxon>Agaricomycotina</taxon>
        <taxon>Agaricomycetes</taxon>
        <taxon>Agaricomycetidae</taxon>
        <taxon>Agaricales</taxon>
        <taxon>Marasmiineae</taxon>
        <taxon>Physalacriaceae</taxon>
        <taxon>Desarmillaria</taxon>
    </lineage>
</organism>
<evidence type="ECO:0000313" key="1">
    <source>
        <dbReference type="EMBL" id="KAK0445315.1"/>
    </source>
</evidence>
<reference evidence="1" key="1">
    <citation type="submission" date="2023-06" db="EMBL/GenBank/DDBJ databases">
        <authorList>
            <consortium name="Lawrence Berkeley National Laboratory"/>
            <person name="Ahrendt S."/>
            <person name="Sahu N."/>
            <person name="Indic B."/>
            <person name="Wong-Bajracharya J."/>
            <person name="Merenyi Z."/>
            <person name="Ke H.-M."/>
            <person name="Monk M."/>
            <person name="Kocsube S."/>
            <person name="Drula E."/>
            <person name="Lipzen A."/>
            <person name="Balint B."/>
            <person name="Henrissat B."/>
            <person name="Andreopoulos B."/>
            <person name="Martin F.M."/>
            <person name="Harder C.B."/>
            <person name="Rigling D."/>
            <person name="Ford K.L."/>
            <person name="Foster G.D."/>
            <person name="Pangilinan J."/>
            <person name="Papanicolaou A."/>
            <person name="Barry K."/>
            <person name="LaButti K."/>
            <person name="Viragh M."/>
            <person name="Koriabine M."/>
            <person name="Yan M."/>
            <person name="Riley R."/>
            <person name="Champramary S."/>
            <person name="Plett K.L."/>
            <person name="Tsai I.J."/>
            <person name="Slot J."/>
            <person name="Sipos G."/>
            <person name="Plett J."/>
            <person name="Nagy L.G."/>
            <person name="Grigoriev I.V."/>
        </authorList>
    </citation>
    <scope>NUCLEOTIDE SEQUENCE</scope>
    <source>
        <strain evidence="1">CCBAS 213</strain>
    </source>
</reference>
<gene>
    <name evidence="1" type="ORF">EV420DRAFT_1484366</name>
</gene>
<sequence length="583" mass="67431">MDISKGECDESDNLSEEDWGYNDGRWGVIMNEMRKYDPPEVTLSAFDETGRDESTIPVLKQRSYTGRKVIPSALADTPCANLGVHGVFEKFNTMLGTSYTPSPLLFSVLESYIKQECNFGMVYAHLRFYWFHPAVIEESLRRDEERDRIMRRKAIVGAKITKRDMPPRRVWDLYANRVVPYWVALTDWTGISHAWVAEEERKNAMTPINGYEWPVPIPKDVDLNLIRIEMLNRGAEYVWLDVLCLRQEYAIREDHYEEDQHKEGQRKKEWKLDVPTIGGVYDGSLRNMSHTVVYLSGLGRPLNFILGDLESNQCWFNRAWTLQEIPDDSEPFAVGGDTGDAEEEMLTRVHDQLKLLRDMRRWGTPFTILSQMRNRVSRKPLDKVAGLIYLLDAKSIPIYDGAQSEEDAWAALVDTTSPSLRAELFFCFPRPGNKNKSWHPSWEQVMAHTLPWGDKGFNVGYVFWTEEIDSDWYEGPRVDSVYINGLAETSDNPRHGNLFVKADFSWSYSECKIVADHTYPIRDGWYTLIGTGGGYVPSISDFWVVGRLRPDGKFEKVSVIRFEYPTRPERRFRDEICVKTVLC</sequence>
<dbReference type="RefSeq" id="XP_060325456.1">
    <property type="nucleotide sequence ID" value="XM_060470070.1"/>
</dbReference>
<dbReference type="AlphaFoldDB" id="A0AA39JM56"/>
<protein>
    <recommendedName>
        <fullName evidence="3">Heterokaryon incompatibility domain-containing protein</fullName>
    </recommendedName>
</protein>
<name>A0AA39JM56_ARMTA</name>
<dbReference type="Proteomes" id="UP001175211">
    <property type="component" value="Unassembled WGS sequence"/>
</dbReference>
<keyword evidence="2" id="KW-1185">Reference proteome</keyword>
<evidence type="ECO:0000313" key="2">
    <source>
        <dbReference type="Proteomes" id="UP001175211"/>
    </source>
</evidence>
<dbReference type="EMBL" id="JAUEPS010000050">
    <property type="protein sequence ID" value="KAK0445315.1"/>
    <property type="molecule type" value="Genomic_DNA"/>
</dbReference>
<comment type="caution">
    <text evidence="1">The sequence shown here is derived from an EMBL/GenBank/DDBJ whole genome shotgun (WGS) entry which is preliminary data.</text>
</comment>
<evidence type="ECO:0008006" key="3">
    <source>
        <dbReference type="Google" id="ProtNLM"/>
    </source>
</evidence>